<evidence type="ECO:0000313" key="2">
    <source>
        <dbReference type="EMBL" id="KAH7951114.1"/>
    </source>
</evidence>
<evidence type="ECO:0000313" key="3">
    <source>
        <dbReference type="Proteomes" id="UP000821837"/>
    </source>
</evidence>
<accession>A0A9D4STZ6</accession>
<keyword evidence="1" id="KW-0732">Signal</keyword>
<name>A0A9D4STZ6_RHISA</name>
<reference evidence="2" key="2">
    <citation type="submission" date="2021-09" db="EMBL/GenBank/DDBJ databases">
        <authorList>
            <person name="Jia N."/>
            <person name="Wang J."/>
            <person name="Shi W."/>
            <person name="Du L."/>
            <person name="Sun Y."/>
            <person name="Zhan W."/>
            <person name="Jiang J."/>
            <person name="Wang Q."/>
            <person name="Zhang B."/>
            <person name="Ji P."/>
            <person name="Sakyi L.B."/>
            <person name="Cui X."/>
            <person name="Yuan T."/>
            <person name="Jiang B."/>
            <person name="Yang W."/>
            <person name="Lam T.T.-Y."/>
            <person name="Chang Q."/>
            <person name="Ding S."/>
            <person name="Wang X."/>
            <person name="Zhu J."/>
            <person name="Ruan X."/>
            <person name="Zhao L."/>
            <person name="Wei J."/>
            <person name="Que T."/>
            <person name="Du C."/>
            <person name="Cheng J."/>
            <person name="Dai P."/>
            <person name="Han X."/>
            <person name="Huang E."/>
            <person name="Gao Y."/>
            <person name="Liu J."/>
            <person name="Shao H."/>
            <person name="Ye R."/>
            <person name="Li L."/>
            <person name="Wei W."/>
            <person name="Wang X."/>
            <person name="Wang C."/>
            <person name="Huo Q."/>
            <person name="Li W."/>
            <person name="Guo W."/>
            <person name="Chen H."/>
            <person name="Chen S."/>
            <person name="Zhou L."/>
            <person name="Zhou L."/>
            <person name="Ni X."/>
            <person name="Tian J."/>
            <person name="Zhou Y."/>
            <person name="Sheng Y."/>
            <person name="Liu T."/>
            <person name="Pan Y."/>
            <person name="Xia L."/>
            <person name="Li J."/>
            <person name="Zhao F."/>
            <person name="Cao W."/>
        </authorList>
    </citation>
    <scope>NUCLEOTIDE SEQUENCE</scope>
    <source>
        <strain evidence="2">Rsan-2018</strain>
        <tissue evidence="2">Larvae</tissue>
    </source>
</reference>
<feature type="chain" id="PRO_5038942133" description="Reverse transcriptase domain-containing protein" evidence="1">
    <location>
        <begin position="18"/>
        <end position="146"/>
    </location>
</feature>
<dbReference type="EMBL" id="JABSTV010001251">
    <property type="protein sequence ID" value="KAH7951114.1"/>
    <property type="molecule type" value="Genomic_DNA"/>
</dbReference>
<feature type="signal peptide" evidence="1">
    <location>
        <begin position="1"/>
        <end position="17"/>
    </location>
</feature>
<comment type="caution">
    <text evidence="2">The sequence shown here is derived from an EMBL/GenBank/DDBJ whole genome shotgun (WGS) entry which is preliminary data.</text>
</comment>
<protein>
    <recommendedName>
        <fullName evidence="4">Reverse transcriptase domain-containing protein</fullName>
    </recommendedName>
</protein>
<dbReference type="Proteomes" id="UP000821837">
    <property type="component" value="Chromosome 5"/>
</dbReference>
<evidence type="ECO:0000256" key="1">
    <source>
        <dbReference type="SAM" id="SignalP"/>
    </source>
</evidence>
<reference evidence="2" key="1">
    <citation type="journal article" date="2020" name="Cell">
        <title>Large-Scale Comparative Analyses of Tick Genomes Elucidate Their Genetic Diversity and Vector Capacities.</title>
        <authorList>
            <consortium name="Tick Genome and Microbiome Consortium (TIGMIC)"/>
            <person name="Jia N."/>
            <person name="Wang J."/>
            <person name="Shi W."/>
            <person name="Du L."/>
            <person name="Sun Y."/>
            <person name="Zhan W."/>
            <person name="Jiang J.F."/>
            <person name="Wang Q."/>
            <person name="Zhang B."/>
            <person name="Ji P."/>
            <person name="Bell-Sakyi L."/>
            <person name="Cui X.M."/>
            <person name="Yuan T.T."/>
            <person name="Jiang B.G."/>
            <person name="Yang W.F."/>
            <person name="Lam T.T."/>
            <person name="Chang Q.C."/>
            <person name="Ding S.J."/>
            <person name="Wang X.J."/>
            <person name="Zhu J.G."/>
            <person name="Ruan X.D."/>
            <person name="Zhao L."/>
            <person name="Wei J.T."/>
            <person name="Ye R.Z."/>
            <person name="Que T.C."/>
            <person name="Du C.H."/>
            <person name="Zhou Y.H."/>
            <person name="Cheng J.X."/>
            <person name="Dai P.F."/>
            <person name="Guo W.B."/>
            <person name="Han X.H."/>
            <person name="Huang E.J."/>
            <person name="Li L.F."/>
            <person name="Wei W."/>
            <person name="Gao Y.C."/>
            <person name="Liu J.Z."/>
            <person name="Shao H.Z."/>
            <person name="Wang X."/>
            <person name="Wang C.C."/>
            <person name="Yang T.C."/>
            <person name="Huo Q.B."/>
            <person name="Li W."/>
            <person name="Chen H.Y."/>
            <person name="Chen S.E."/>
            <person name="Zhou L.G."/>
            <person name="Ni X.B."/>
            <person name="Tian J.H."/>
            <person name="Sheng Y."/>
            <person name="Liu T."/>
            <person name="Pan Y.S."/>
            <person name="Xia L.Y."/>
            <person name="Li J."/>
            <person name="Zhao F."/>
            <person name="Cao W.C."/>
        </authorList>
    </citation>
    <scope>NUCLEOTIDE SEQUENCE</scope>
    <source>
        <strain evidence="2">Rsan-2018</strain>
    </source>
</reference>
<gene>
    <name evidence="2" type="ORF">HPB52_004745</name>
</gene>
<sequence length="146" mass="16420">MAFALGIVSLLSDLLSAQFDQDLEASGLPNVVKISRFVDDFLVLFKRTTEKATHKIEYFFSRFCKALPGLTLTNEHPEDGRIRFLNLEHHFTPAHACLTHAPRSSRRLLLYASNHSKLAKRTVPLAVMKNALMGSFSHQIPHSFAS</sequence>
<organism evidence="2 3">
    <name type="scientific">Rhipicephalus sanguineus</name>
    <name type="common">Brown dog tick</name>
    <name type="synonym">Ixodes sanguineus</name>
    <dbReference type="NCBI Taxonomy" id="34632"/>
    <lineage>
        <taxon>Eukaryota</taxon>
        <taxon>Metazoa</taxon>
        <taxon>Ecdysozoa</taxon>
        <taxon>Arthropoda</taxon>
        <taxon>Chelicerata</taxon>
        <taxon>Arachnida</taxon>
        <taxon>Acari</taxon>
        <taxon>Parasitiformes</taxon>
        <taxon>Ixodida</taxon>
        <taxon>Ixodoidea</taxon>
        <taxon>Ixodidae</taxon>
        <taxon>Rhipicephalinae</taxon>
        <taxon>Rhipicephalus</taxon>
        <taxon>Rhipicephalus</taxon>
    </lineage>
</organism>
<dbReference type="VEuPathDB" id="VectorBase:RSAN_038415"/>
<proteinExistence type="predicted"/>
<evidence type="ECO:0008006" key="4">
    <source>
        <dbReference type="Google" id="ProtNLM"/>
    </source>
</evidence>
<keyword evidence="3" id="KW-1185">Reference proteome</keyword>
<dbReference type="AlphaFoldDB" id="A0A9D4STZ6"/>